<dbReference type="NCBIfam" id="TIGR03858">
    <property type="entry name" value="LLM_2I7G"/>
    <property type="match status" value="1"/>
</dbReference>
<dbReference type="GO" id="GO:0016705">
    <property type="term" value="F:oxidoreductase activity, acting on paired donors, with incorporation or reduction of molecular oxygen"/>
    <property type="evidence" value="ECO:0007669"/>
    <property type="project" value="InterPro"/>
</dbReference>
<dbReference type="InterPro" id="IPR022290">
    <property type="entry name" value="LLM_Atu2307-like"/>
</dbReference>
<gene>
    <name evidence="4" type="ORF">QNI16_34460</name>
</gene>
<proteinExistence type="predicted"/>
<evidence type="ECO:0000256" key="1">
    <source>
        <dbReference type="ARBA" id="ARBA00023002"/>
    </source>
</evidence>
<accession>A0AAE3QY10</accession>
<feature type="domain" description="Luciferase-like" evidence="3">
    <location>
        <begin position="1"/>
        <end position="299"/>
    </location>
</feature>
<dbReference type="GO" id="GO:0004497">
    <property type="term" value="F:monooxygenase activity"/>
    <property type="evidence" value="ECO:0007669"/>
    <property type="project" value="UniProtKB-KW"/>
</dbReference>
<evidence type="ECO:0000259" key="3">
    <source>
        <dbReference type="Pfam" id="PF00296"/>
    </source>
</evidence>
<dbReference type="RefSeq" id="WP_313988484.1">
    <property type="nucleotide sequence ID" value="NZ_JASJOS010000022.1"/>
</dbReference>
<dbReference type="PANTHER" id="PTHR30137">
    <property type="entry name" value="LUCIFERASE-LIKE MONOOXYGENASE"/>
    <property type="match status" value="1"/>
</dbReference>
<dbReference type="AlphaFoldDB" id="A0AAE3QY10"/>
<dbReference type="CDD" id="cd00347">
    <property type="entry name" value="Flavin_utilizing_monoxygenases"/>
    <property type="match status" value="1"/>
</dbReference>
<dbReference type="InterPro" id="IPR050766">
    <property type="entry name" value="Bact_Lucif_Oxidored"/>
</dbReference>
<dbReference type="InterPro" id="IPR036661">
    <property type="entry name" value="Luciferase-like_sf"/>
</dbReference>
<keyword evidence="1" id="KW-0560">Oxidoreductase</keyword>
<name>A0AAE3QY10_9BACT</name>
<evidence type="ECO:0000313" key="5">
    <source>
        <dbReference type="Proteomes" id="UP001241110"/>
    </source>
</evidence>
<dbReference type="Proteomes" id="UP001241110">
    <property type="component" value="Unassembled WGS sequence"/>
</dbReference>
<dbReference type="EMBL" id="JASJOS010000022">
    <property type="protein sequence ID" value="MDJ1485645.1"/>
    <property type="molecule type" value="Genomic_DNA"/>
</dbReference>
<dbReference type="PANTHER" id="PTHR30137:SF8">
    <property type="entry name" value="BLR5498 PROTEIN"/>
    <property type="match status" value="1"/>
</dbReference>
<protein>
    <submittedName>
        <fullName evidence="4">LLM class flavin-dependent oxidoreductase</fullName>
    </submittedName>
</protein>
<sequence length="351" mass="39054">MELGISTFGEVAYENVSGHAVKAHQRMQELLLEAKLADEIGLDVFAVGEHHRSDFIISAPEVTLGAIAAVTKNIRLSSSVTVLSSADPVRVFQNFATVDLISNGRAEIMAGRGSFIESFPLFGYSLNDYDELFAEKLDLLVQINKNEKVSWKGKHRASIQNLGVYPRPYQQSLPIWIAVGGTPASAVRAGKMNLPMTVAILGGMPAQFVPFVNLYRQSAQEAGHNPDKLQLAINSQFYIAEDSQTAASEFYPSYELLMNRVGRERGWSPMTRQQFEFLRSPDGPLFVGSVQDIIDKLRYQHKLFKNTRFLGQIIKGALPHEKILRSIELFGTEVAPVIRKELGVTPEMQEK</sequence>
<dbReference type="Gene3D" id="3.20.20.30">
    <property type="entry name" value="Luciferase-like domain"/>
    <property type="match status" value="1"/>
</dbReference>
<reference evidence="4" key="1">
    <citation type="submission" date="2023-05" db="EMBL/GenBank/DDBJ databases">
        <authorList>
            <person name="Zhang X."/>
        </authorList>
    </citation>
    <scope>NUCLEOTIDE SEQUENCE</scope>
    <source>
        <strain evidence="4">YF14B1</strain>
    </source>
</reference>
<organism evidence="4 5">
    <name type="scientific">Xanthocytophaga flava</name>
    <dbReference type="NCBI Taxonomy" id="3048013"/>
    <lineage>
        <taxon>Bacteria</taxon>
        <taxon>Pseudomonadati</taxon>
        <taxon>Bacteroidota</taxon>
        <taxon>Cytophagia</taxon>
        <taxon>Cytophagales</taxon>
        <taxon>Rhodocytophagaceae</taxon>
        <taxon>Xanthocytophaga</taxon>
    </lineage>
</organism>
<dbReference type="Pfam" id="PF00296">
    <property type="entry name" value="Bac_luciferase"/>
    <property type="match status" value="1"/>
</dbReference>
<evidence type="ECO:0000313" key="4">
    <source>
        <dbReference type="EMBL" id="MDJ1485645.1"/>
    </source>
</evidence>
<evidence type="ECO:0000256" key="2">
    <source>
        <dbReference type="ARBA" id="ARBA00023033"/>
    </source>
</evidence>
<dbReference type="InterPro" id="IPR011251">
    <property type="entry name" value="Luciferase-like_dom"/>
</dbReference>
<dbReference type="SUPFAM" id="SSF51679">
    <property type="entry name" value="Bacterial luciferase-like"/>
    <property type="match status" value="1"/>
</dbReference>
<comment type="caution">
    <text evidence="4">The sequence shown here is derived from an EMBL/GenBank/DDBJ whole genome shotgun (WGS) entry which is preliminary data.</text>
</comment>
<dbReference type="GO" id="GO:0005829">
    <property type="term" value="C:cytosol"/>
    <property type="evidence" value="ECO:0007669"/>
    <property type="project" value="TreeGrafter"/>
</dbReference>
<keyword evidence="2" id="KW-0503">Monooxygenase</keyword>